<dbReference type="Proteomes" id="UP000477680">
    <property type="component" value="Chromosome"/>
</dbReference>
<evidence type="ECO:0000256" key="2">
    <source>
        <dbReference type="ARBA" id="ARBA00022692"/>
    </source>
</evidence>
<keyword evidence="2 5" id="KW-0812">Transmembrane</keyword>
<feature type="transmembrane region" description="Helical" evidence="5">
    <location>
        <begin position="105"/>
        <end position="124"/>
    </location>
</feature>
<dbReference type="GO" id="GO:0006691">
    <property type="term" value="P:leukotriene metabolic process"/>
    <property type="evidence" value="ECO:0007669"/>
    <property type="project" value="UniProtKB-ARBA"/>
</dbReference>
<dbReference type="EMBL" id="CP048711">
    <property type="protein sequence ID" value="QIB66085.1"/>
    <property type="molecule type" value="Genomic_DNA"/>
</dbReference>
<proteinExistence type="predicted"/>
<dbReference type="AlphaFoldDB" id="A0A6C0U6M4"/>
<dbReference type="PANTHER" id="PTHR10250">
    <property type="entry name" value="MICROSOMAL GLUTATHIONE S-TRANSFERASE"/>
    <property type="match status" value="1"/>
</dbReference>
<organism evidence="6 7">
    <name type="scientific">Kineobactrum salinum</name>
    <dbReference type="NCBI Taxonomy" id="2708301"/>
    <lineage>
        <taxon>Bacteria</taxon>
        <taxon>Pseudomonadati</taxon>
        <taxon>Pseudomonadota</taxon>
        <taxon>Gammaproteobacteria</taxon>
        <taxon>Cellvibrionales</taxon>
        <taxon>Halieaceae</taxon>
        <taxon>Kineobactrum</taxon>
    </lineage>
</organism>
<evidence type="ECO:0000256" key="3">
    <source>
        <dbReference type="ARBA" id="ARBA00022989"/>
    </source>
</evidence>
<dbReference type="KEGG" id="kim:G3T16_12345"/>
<accession>A0A6C0U6M4</accession>
<feature type="transmembrane region" description="Helical" evidence="5">
    <location>
        <begin position="62"/>
        <end position="84"/>
    </location>
</feature>
<comment type="subcellular location">
    <subcellularLocation>
        <location evidence="1">Membrane</location>
        <topology evidence="1">Multi-pass membrane protein</topology>
    </subcellularLocation>
</comment>
<evidence type="ECO:0000256" key="5">
    <source>
        <dbReference type="SAM" id="Phobius"/>
    </source>
</evidence>
<keyword evidence="3 5" id="KW-1133">Transmembrane helix</keyword>
<name>A0A6C0U6M4_9GAMM</name>
<dbReference type="Gene3D" id="1.20.120.550">
    <property type="entry name" value="Membrane associated eicosanoid/glutathione metabolism-like domain"/>
    <property type="match status" value="1"/>
</dbReference>
<evidence type="ECO:0000313" key="7">
    <source>
        <dbReference type="Proteomes" id="UP000477680"/>
    </source>
</evidence>
<dbReference type="GO" id="GO:0004602">
    <property type="term" value="F:glutathione peroxidase activity"/>
    <property type="evidence" value="ECO:0007669"/>
    <property type="project" value="TreeGrafter"/>
</dbReference>
<keyword evidence="4 5" id="KW-0472">Membrane</keyword>
<dbReference type="Pfam" id="PF01124">
    <property type="entry name" value="MAPEG"/>
    <property type="match status" value="1"/>
</dbReference>
<dbReference type="PANTHER" id="PTHR10250:SF15">
    <property type="entry name" value="MICROSOMAL GLUTATHIONE S-TRANSFERASE-RELATED"/>
    <property type="match status" value="1"/>
</dbReference>
<gene>
    <name evidence="6" type="ORF">G3T16_12345</name>
</gene>
<evidence type="ECO:0000313" key="6">
    <source>
        <dbReference type="EMBL" id="QIB66085.1"/>
    </source>
</evidence>
<dbReference type="InterPro" id="IPR050997">
    <property type="entry name" value="MAPEG"/>
</dbReference>
<sequence length="130" mass="14130">MALVALVTVLLLAQYFAFLSLCGAQRARAGVMAPAVTGNEGFERAYRVQMNTLEQLVITLPALWLSAIYFDPPWVAAGLGLLFLMGRQLYRHSYVRDPARRGPGMIIGALANAGLLLTALWGIVPRLPGF</sequence>
<dbReference type="GO" id="GO:0004364">
    <property type="term" value="F:glutathione transferase activity"/>
    <property type="evidence" value="ECO:0007669"/>
    <property type="project" value="TreeGrafter"/>
</dbReference>
<dbReference type="SUPFAM" id="SSF161084">
    <property type="entry name" value="MAPEG domain-like"/>
    <property type="match status" value="1"/>
</dbReference>
<dbReference type="InterPro" id="IPR023352">
    <property type="entry name" value="MAPEG-like_dom_sf"/>
</dbReference>
<dbReference type="InterPro" id="IPR001129">
    <property type="entry name" value="Membr-assoc_MAPEG"/>
</dbReference>
<keyword evidence="7" id="KW-1185">Reference proteome</keyword>
<dbReference type="GO" id="GO:0016020">
    <property type="term" value="C:membrane"/>
    <property type="evidence" value="ECO:0007669"/>
    <property type="project" value="UniProtKB-SubCell"/>
</dbReference>
<reference evidence="6 7" key="1">
    <citation type="submission" date="2020-02" db="EMBL/GenBank/DDBJ databases">
        <title>Genome sequencing for Kineobactrum sp. M2.</title>
        <authorList>
            <person name="Park S.-J."/>
        </authorList>
    </citation>
    <scope>NUCLEOTIDE SEQUENCE [LARGE SCALE GENOMIC DNA]</scope>
    <source>
        <strain evidence="6 7">M2</strain>
    </source>
</reference>
<protein>
    <submittedName>
        <fullName evidence="6">MAPEG family protein</fullName>
    </submittedName>
</protein>
<dbReference type="RefSeq" id="WP_163495521.1">
    <property type="nucleotide sequence ID" value="NZ_CP048711.1"/>
</dbReference>
<evidence type="ECO:0000256" key="4">
    <source>
        <dbReference type="ARBA" id="ARBA00023136"/>
    </source>
</evidence>
<evidence type="ECO:0000256" key="1">
    <source>
        <dbReference type="ARBA" id="ARBA00004141"/>
    </source>
</evidence>